<evidence type="ECO:0000256" key="5">
    <source>
        <dbReference type="ARBA" id="ARBA00023242"/>
    </source>
</evidence>
<comment type="similarity">
    <text evidence="2 6">Belongs to the enhancer of polycomb family.</text>
</comment>
<keyword evidence="5 6" id="KW-0539">Nucleus</keyword>
<dbReference type="InterPro" id="IPR019542">
    <property type="entry name" value="Enhancer_polycomb-like_N"/>
</dbReference>
<evidence type="ECO:0000313" key="10">
    <source>
        <dbReference type="Proteomes" id="UP000636709"/>
    </source>
</evidence>
<dbReference type="AlphaFoldDB" id="A0A835EBI9"/>
<evidence type="ECO:0000256" key="2">
    <source>
        <dbReference type="ARBA" id="ARBA00008035"/>
    </source>
</evidence>
<dbReference type="Proteomes" id="UP000636709">
    <property type="component" value="Unassembled WGS sequence"/>
</dbReference>
<proteinExistence type="inferred from homology"/>
<organism evidence="9 10">
    <name type="scientific">Digitaria exilis</name>
    <dbReference type="NCBI Taxonomy" id="1010633"/>
    <lineage>
        <taxon>Eukaryota</taxon>
        <taxon>Viridiplantae</taxon>
        <taxon>Streptophyta</taxon>
        <taxon>Embryophyta</taxon>
        <taxon>Tracheophyta</taxon>
        <taxon>Spermatophyta</taxon>
        <taxon>Magnoliopsida</taxon>
        <taxon>Liliopsida</taxon>
        <taxon>Poales</taxon>
        <taxon>Poaceae</taxon>
        <taxon>PACMAD clade</taxon>
        <taxon>Panicoideae</taxon>
        <taxon>Panicodae</taxon>
        <taxon>Paniceae</taxon>
        <taxon>Anthephorinae</taxon>
        <taxon>Digitaria</taxon>
    </lineage>
</organism>
<name>A0A835EBI9_9POAL</name>
<evidence type="ECO:0000256" key="7">
    <source>
        <dbReference type="SAM" id="MobiDB-lite"/>
    </source>
</evidence>
<dbReference type="EMBL" id="JACEFO010002178">
    <property type="protein sequence ID" value="KAF8675583.1"/>
    <property type="molecule type" value="Genomic_DNA"/>
</dbReference>
<dbReference type="Pfam" id="PF10513">
    <property type="entry name" value="EPL1"/>
    <property type="match status" value="1"/>
</dbReference>
<accession>A0A835EBI9</accession>
<reference evidence="9" key="1">
    <citation type="submission" date="2020-07" db="EMBL/GenBank/DDBJ databases">
        <title>Genome sequence and genetic diversity analysis of an under-domesticated orphan crop, white fonio (Digitaria exilis).</title>
        <authorList>
            <person name="Bennetzen J.L."/>
            <person name="Chen S."/>
            <person name="Ma X."/>
            <person name="Wang X."/>
            <person name="Yssel A.E.J."/>
            <person name="Chaluvadi S.R."/>
            <person name="Johnson M."/>
            <person name="Gangashetty P."/>
            <person name="Hamidou F."/>
            <person name="Sanogo M.D."/>
            <person name="Zwaenepoel A."/>
            <person name="Wallace J."/>
            <person name="Van De Peer Y."/>
            <person name="Van Deynze A."/>
        </authorList>
    </citation>
    <scope>NUCLEOTIDE SEQUENCE</scope>
    <source>
        <tissue evidence="9">Leaves</tissue>
    </source>
</reference>
<evidence type="ECO:0000256" key="1">
    <source>
        <dbReference type="ARBA" id="ARBA00004123"/>
    </source>
</evidence>
<keyword evidence="3 6" id="KW-0805">Transcription regulation</keyword>
<protein>
    <recommendedName>
        <fullName evidence="6">Enhancer of polycomb-like protein</fullName>
    </recommendedName>
</protein>
<dbReference type="GO" id="GO:0035267">
    <property type="term" value="C:NuA4 histone acetyltransferase complex"/>
    <property type="evidence" value="ECO:0007669"/>
    <property type="project" value="InterPro"/>
</dbReference>
<dbReference type="GO" id="GO:0006357">
    <property type="term" value="P:regulation of transcription by RNA polymerase II"/>
    <property type="evidence" value="ECO:0007669"/>
    <property type="project" value="InterPro"/>
</dbReference>
<dbReference type="InterPro" id="IPR024943">
    <property type="entry name" value="Enhancer_polycomb"/>
</dbReference>
<feature type="domain" description="Enhancer of polycomb-like N-terminal" evidence="8">
    <location>
        <begin position="54"/>
        <end position="148"/>
    </location>
</feature>
<dbReference type="GO" id="GO:0005634">
    <property type="term" value="C:nucleus"/>
    <property type="evidence" value="ECO:0007669"/>
    <property type="project" value="UniProtKB-SubCell"/>
</dbReference>
<gene>
    <name evidence="9" type="ORF">HU200_047652</name>
</gene>
<evidence type="ECO:0000256" key="4">
    <source>
        <dbReference type="ARBA" id="ARBA00023163"/>
    </source>
</evidence>
<keyword evidence="10" id="KW-1185">Reference proteome</keyword>
<evidence type="ECO:0000313" key="9">
    <source>
        <dbReference type="EMBL" id="KAF8675583.1"/>
    </source>
</evidence>
<comment type="caution">
    <text evidence="9">The sequence shown here is derived from an EMBL/GenBank/DDBJ whole genome shotgun (WGS) entry which is preliminary data.</text>
</comment>
<keyword evidence="4 6" id="KW-0804">Transcription</keyword>
<evidence type="ECO:0000256" key="6">
    <source>
        <dbReference type="RuleBase" id="RU361124"/>
    </source>
</evidence>
<feature type="region of interest" description="Disordered" evidence="7">
    <location>
        <begin position="45"/>
        <end position="80"/>
    </location>
</feature>
<sequence>MSRPSFRPRPVDIHRRLPIVRFAREFEDDDPTFVLRAAPPLLWHSAPEPAADSEDQTSALQAHPVSNKKNAQEIPTPQYDDVDTYERDYTRTFAQPATYIRGRGARAEIGDFIEYDLDNEDEDWLEVYNNEHINLNPEMLEVLLFKLEILDHKARERAGVMTPTMMGPIPVILQLDSAFEALQCLSVRYAVFQATYSYWKAKRERWQKPILRHLQPPPPSSDTNPYNVFRPREKAHRFHTRRMQRRENNAQSFEKLRLVRRNLEQAKVLVEALIKREEKKREAMQCEVHLRRKQMKYKHEAQLLDDGIALSGLQQVSTQFGSSEDDYSDSDDSTEQPYFEPIAFQPRFPDKKLSVISSVRLNHEHELKRRLQQTAWLFKRDPEEPVMLFTRPLDPAKLEIAGIRPPPAPPIDNGGTVPPFQCQGRIGRGGRIIFDRWNPLQVPIGLHASQFLQYNNNRTPALEG</sequence>
<dbReference type="OrthoDB" id="435275at2759"/>
<comment type="subcellular location">
    <subcellularLocation>
        <location evidence="1 6">Nucleus</location>
    </subcellularLocation>
</comment>
<evidence type="ECO:0000256" key="3">
    <source>
        <dbReference type="ARBA" id="ARBA00023015"/>
    </source>
</evidence>
<evidence type="ECO:0000259" key="8">
    <source>
        <dbReference type="Pfam" id="PF10513"/>
    </source>
</evidence>
<dbReference type="PANTHER" id="PTHR14898">
    <property type="entry name" value="ENHANCER OF POLYCOMB"/>
    <property type="match status" value="1"/>
</dbReference>